<dbReference type="PANTHER" id="PTHR42648:SF26">
    <property type="entry name" value="INTEGRASE CATALYTIC DOMAIN-CONTAINING PROTEIN"/>
    <property type="match status" value="1"/>
</dbReference>
<dbReference type="InterPro" id="IPR012337">
    <property type="entry name" value="RNaseH-like_sf"/>
</dbReference>
<keyword evidence="4" id="KW-1185">Reference proteome</keyword>
<name>A0A151SLJ8_CAJCA</name>
<dbReference type="OMA" id="AVESQHI"/>
<dbReference type="PROSITE" id="PS50994">
    <property type="entry name" value="INTEGRASE"/>
    <property type="match status" value="1"/>
</dbReference>
<dbReference type="InterPro" id="IPR036397">
    <property type="entry name" value="RNaseH_sf"/>
</dbReference>
<organism evidence="3 4">
    <name type="scientific">Cajanus cajan</name>
    <name type="common">Pigeon pea</name>
    <name type="synonym">Cajanus indicus</name>
    <dbReference type="NCBI Taxonomy" id="3821"/>
    <lineage>
        <taxon>Eukaryota</taxon>
        <taxon>Viridiplantae</taxon>
        <taxon>Streptophyta</taxon>
        <taxon>Embryophyta</taxon>
        <taxon>Tracheophyta</taxon>
        <taxon>Spermatophyta</taxon>
        <taxon>Magnoliopsida</taxon>
        <taxon>eudicotyledons</taxon>
        <taxon>Gunneridae</taxon>
        <taxon>Pentapetalae</taxon>
        <taxon>rosids</taxon>
        <taxon>fabids</taxon>
        <taxon>Fabales</taxon>
        <taxon>Fabaceae</taxon>
        <taxon>Papilionoideae</taxon>
        <taxon>50 kb inversion clade</taxon>
        <taxon>NPAAA clade</taxon>
        <taxon>indigoferoid/millettioid clade</taxon>
        <taxon>Phaseoleae</taxon>
        <taxon>Cajanus</taxon>
    </lineage>
</organism>
<dbReference type="Gramene" id="C.cajan_01852.t">
    <property type="protein sequence ID" value="C.cajan_01852.t.cds1"/>
    <property type="gene ID" value="C.cajan_01852"/>
</dbReference>
<reference evidence="3 4" key="1">
    <citation type="journal article" date="2012" name="Nat. Biotechnol.">
        <title>Draft genome sequence of pigeonpea (Cajanus cajan), an orphan legume crop of resource-poor farmers.</title>
        <authorList>
            <person name="Varshney R.K."/>
            <person name="Chen W."/>
            <person name="Li Y."/>
            <person name="Bharti A.K."/>
            <person name="Saxena R.K."/>
            <person name="Schlueter J.A."/>
            <person name="Donoghue M.T."/>
            <person name="Azam S."/>
            <person name="Fan G."/>
            <person name="Whaley A.M."/>
            <person name="Farmer A.D."/>
            <person name="Sheridan J."/>
            <person name="Iwata A."/>
            <person name="Tuteja R."/>
            <person name="Penmetsa R.V."/>
            <person name="Wu W."/>
            <person name="Upadhyaya H.D."/>
            <person name="Yang S.P."/>
            <person name="Shah T."/>
            <person name="Saxena K.B."/>
            <person name="Michael T."/>
            <person name="McCombie W.R."/>
            <person name="Yang B."/>
            <person name="Zhang G."/>
            <person name="Yang H."/>
            <person name="Wang J."/>
            <person name="Spillane C."/>
            <person name="Cook D.R."/>
            <person name="May G.D."/>
            <person name="Xu X."/>
            <person name="Jackson S.A."/>
        </authorList>
    </citation>
    <scope>NUCLEOTIDE SEQUENCE [LARGE SCALE GENOMIC DNA]</scope>
    <source>
        <strain evidence="4">cv. Asha</strain>
    </source>
</reference>
<feature type="compositionally biased region" description="Polar residues" evidence="1">
    <location>
        <begin position="335"/>
        <end position="345"/>
    </location>
</feature>
<feature type="region of interest" description="Disordered" evidence="1">
    <location>
        <begin position="284"/>
        <end position="345"/>
    </location>
</feature>
<dbReference type="InterPro" id="IPR039537">
    <property type="entry name" value="Retrotran_Ty1/copia-like"/>
</dbReference>
<proteinExistence type="predicted"/>
<dbReference type="Proteomes" id="UP000075243">
    <property type="component" value="Chromosome 11"/>
</dbReference>
<dbReference type="SUPFAM" id="SSF53098">
    <property type="entry name" value="Ribonuclease H-like"/>
    <property type="match status" value="1"/>
</dbReference>
<feature type="domain" description="Integrase catalytic" evidence="2">
    <location>
        <begin position="16"/>
        <end position="180"/>
    </location>
</feature>
<dbReference type="EMBL" id="CM003613">
    <property type="protein sequence ID" value="KYP55677.1"/>
    <property type="molecule type" value="Genomic_DNA"/>
</dbReference>
<dbReference type="Pfam" id="PF25597">
    <property type="entry name" value="SH3_retrovirus"/>
    <property type="match status" value="1"/>
</dbReference>
<evidence type="ECO:0000313" key="3">
    <source>
        <dbReference type="EMBL" id="KYP55677.1"/>
    </source>
</evidence>
<evidence type="ECO:0000259" key="2">
    <source>
        <dbReference type="PROSITE" id="PS50994"/>
    </source>
</evidence>
<dbReference type="Pfam" id="PF00665">
    <property type="entry name" value="rve"/>
    <property type="match status" value="1"/>
</dbReference>
<dbReference type="Gene3D" id="3.30.420.10">
    <property type="entry name" value="Ribonuclease H-like superfamily/Ribonuclease H"/>
    <property type="match status" value="1"/>
</dbReference>
<dbReference type="GO" id="GO:0003676">
    <property type="term" value="F:nucleic acid binding"/>
    <property type="evidence" value="ECO:0007669"/>
    <property type="project" value="InterPro"/>
</dbReference>
<dbReference type="InterPro" id="IPR057670">
    <property type="entry name" value="SH3_retrovirus"/>
</dbReference>
<dbReference type="AlphaFoldDB" id="A0A151SLJ8"/>
<protein>
    <submittedName>
        <fullName evidence="3">Retrovirus-related Pol polyprotein from transposon TNT 1-94</fullName>
    </submittedName>
</protein>
<gene>
    <name evidence="3" type="ORF">KK1_001900</name>
</gene>
<evidence type="ECO:0000313" key="4">
    <source>
        <dbReference type="Proteomes" id="UP000075243"/>
    </source>
</evidence>
<evidence type="ECO:0000256" key="1">
    <source>
        <dbReference type="SAM" id="MobiDB-lite"/>
    </source>
</evidence>
<feature type="compositionally biased region" description="Low complexity" evidence="1">
    <location>
        <begin position="324"/>
        <end position="334"/>
    </location>
</feature>
<sequence length="435" mass="49841">MTNKSHKLPFNKSSLSSSHPLEIVYSDVRGPSPFTSINDFRYYVIFIDHFSKYLWLFPMKLKSDVAIIFPIFKNIAENQFTCKIKNFYSDNGGEFIKLKSFFQNHGITHLTTPPHTPEHNGLCERKHRHLLETTRCLLHHASLPPSFWSFAVQTAAYLINRLPTPTLNMNSPYCTLFHNQPNYTKLKSFGCLCFPWLKPYTTNKLQPHSEPCVFLGYSQTQSAYICYSLKQHKFYHSRHVQFSEDVYPFSQTNSTSQSHESHTLNSLDNNSLHSLPLTILHKPQPHSTLIHNPQPTSSTATESSIPHPSPNLITLPHSDPQQPPLTQLPLQPLTSSTHPMQTRSKSGIYKPKKANLVTKYPLPNSTEPTCVSQALKSPEWQQAMSDEFMALMQNGTWTLVPPRPHYNVIGNKWVFRLKRNLDGSISRYKARLVAK</sequence>
<dbReference type="InterPro" id="IPR001584">
    <property type="entry name" value="Integrase_cat-core"/>
</dbReference>
<feature type="compositionally biased region" description="Polar residues" evidence="1">
    <location>
        <begin position="285"/>
        <end position="306"/>
    </location>
</feature>
<accession>A0A151SLJ8</accession>
<dbReference type="PANTHER" id="PTHR42648">
    <property type="entry name" value="TRANSPOSASE, PUTATIVE-RELATED"/>
    <property type="match status" value="1"/>
</dbReference>
<dbReference type="GO" id="GO:0015074">
    <property type="term" value="P:DNA integration"/>
    <property type="evidence" value="ECO:0007669"/>
    <property type="project" value="InterPro"/>
</dbReference>